<protein>
    <submittedName>
        <fullName evidence="3">Alpha-galactosidase</fullName>
    </submittedName>
</protein>
<evidence type="ECO:0000313" key="3">
    <source>
        <dbReference type="EMBL" id="MBL0888785.1"/>
    </source>
</evidence>
<dbReference type="InterPro" id="IPR002252">
    <property type="entry name" value="Glyco_hydro_36"/>
</dbReference>
<dbReference type="CDD" id="cd14791">
    <property type="entry name" value="GH36"/>
    <property type="match status" value="1"/>
</dbReference>
<dbReference type="InterPro" id="IPR050985">
    <property type="entry name" value="Alpha-glycosidase_related"/>
</dbReference>
<sequence>MTVTLPGLPGDDEQYLEWGNDVVRLALAHGPRTVPRLVALWHTGEPHPDLAGLRRSALPVLEVAVLGEGRSGTSGKRHVDGAAAQRLRLTGHREHRDEQTSRLELDVAEGETGLRATITYEVADGVPAVRSRARITADRPAVLDHATTGVLGGLGHGAFWEDELAVWEAANPWSGEFRWRRRTLAERGLFDVGMVRYDQVGSKNRVTLTSTGAWSTSEHLAQGIVEDTRTGRMVAWTAETNGAWHAELGDRYGDVYLLVTGPTAAEHQWAGRVGPGAVVDTVPVSLAVVDGHPGGTEATLGALASALTAYRRHLRRTHPDHDALPVVYNDFLNALMSDPTTERALPLIEAAADLGAEYYVIDAGWYDDEFGGWWDSVGAWEPSTNRFPGGGLTAVIDRIRELGMKPGLWLEPEVIGVRSPMADRLSPEAFFRRDGHRVAEWGRYQLDLRHPAARAHLDTVVDRLVGEFGLAYLKFDYNVDIGPGTDAGGSEPAGNGLLGHGRAMLDWVAAVMDRHPGLVVEGCAAGGSRTDPASGAVFPIQSLTDQQDFWLVPPVAAAAPLTIPPEQAGVWASVDRTMTAEEIAFSLVTALLSRVHLAGRIDTLDAGQREVVREALAVHRSLRQATARSVPVWPLGLPDWRDPWVVLGARDGQDLYLAVWRRADAGRSGVARDGTGRHAAGHGTAGADGDSVRLRLPGLVATGDAEVLFPAWGEASAVVVDGGEALEVKLPGPTSARLFRLRVTDERGGVA</sequence>
<comment type="caution">
    <text evidence="3">The sequence shown here is derived from an EMBL/GenBank/DDBJ whole genome shotgun (WGS) entry which is preliminary data.</text>
</comment>
<dbReference type="InterPro" id="IPR017853">
    <property type="entry name" value="GH"/>
</dbReference>
<dbReference type="InterPro" id="IPR038417">
    <property type="entry name" value="Alpga-gal_N_sf"/>
</dbReference>
<dbReference type="Pfam" id="PF02065">
    <property type="entry name" value="Melibiase"/>
    <property type="match status" value="1"/>
</dbReference>
<keyword evidence="4" id="KW-1185">Reference proteome</keyword>
<organism evidence="3 4">
    <name type="scientific">Myceligenerans indicum</name>
    <dbReference type="NCBI Taxonomy" id="2593663"/>
    <lineage>
        <taxon>Bacteria</taxon>
        <taxon>Bacillati</taxon>
        <taxon>Actinomycetota</taxon>
        <taxon>Actinomycetes</taxon>
        <taxon>Micrococcales</taxon>
        <taxon>Promicromonosporaceae</taxon>
        <taxon>Myceligenerans</taxon>
    </lineage>
</organism>
<dbReference type="Gene3D" id="2.70.98.60">
    <property type="entry name" value="alpha-galactosidase from lactobacil brevis"/>
    <property type="match status" value="1"/>
</dbReference>
<dbReference type="Proteomes" id="UP000675409">
    <property type="component" value="Unassembled WGS sequence"/>
</dbReference>
<dbReference type="InterPro" id="IPR013785">
    <property type="entry name" value="Aldolase_TIM"/>
</dbReference>
<dbReference type="RefSeq" id="WP_201851263.1">
    <property type="nucleotide sequence ID" value="NZ_JABBYC010000082.1"/>
</dbReference>
<accession>A0ABS1LRE0</accession>
<keyword evidence="2" id="KW-0326">Glycosidase</keyword>
<evidence type="ECO:0000313" key="4">
    <source>
        <dbReference type="Proteomes" id="UP000675409"/>
    </source>
</evidence>
<name>A0ABS1LRE0_9MICO</name>
<dbReference type="Gene3D" id="3.20.20.70">
    <property type="entry name" value="Aldolase class I"/>
    <property type="match status" value="1"/>
</dbReference>
<keyword evidence="1" id="KW-0378">Hydrolase</keyword>
<dbReference type="SUPFAM" id="SSF51445">
    <property type="entry name" value="(Trans)glycosidases"/>
    <property type="match status" value="1"/>
</dbReference>
<evidence type="ECO:0000256" key="2">
    <source>
        <dbReference type="ARBA" id="ARBA00023295"/>
    </source>
</evidence>
<dbReference type="PANTHER" id="PTHR43053">
    <property type="entry name" value="GLYCOSIDASE FAMILY 31"/>
    <property type="match status" value="1"/>
</dbReference>
<gene>
    <name evidence="3" type="ORF">HGK34_21325</name>
</gene>
<dbReference type="PANTHER" id="PTHR43053:SF3">
    <property type="entry name" value="ALPHA-GALACTOSIDASE C-RELATED"/>
    <property type="match status" value="1"/>
</dbReference>
<evidence type="ECO:0000256" key="1">
    <source>
        <dbReference type="ARBA" id="ARBA00022801"/>
    </source>
</evidence>
<proteinExistence type="predicted"/>
<reference evidence="3 4" key="1">
    <citation type="journal article" date="2021" name="Arch. Microbiol.">
        <title>Myceligenerans indicum sp. nov., an actinobacterium isolated from mangrove sediment of Sundarbans, India.</title>
        <authorList>
            <person name="Asha K."/>
            <person name="Bhadury P."/>
        </authorList>
    </citation>
    <scope>NUCLEOTIDE SEQUENCE [LARGE SCALE GENOMIC DNA]</scope>
    <source>
        <strain evidence="3 4">I2</strain>
    </source>
</reference>
<dbReference type="EMBL" id="JABBYC010000082">
    <property type="protein sequence ID" value="MBL0888785.1"/>
    <property type="molecule type" value="Genomic_DNA"/>
</dbReference>